<reference evidence="8 9" key="1">
    <citation type="submission" date="2016-05" db="EMBL/GenBank/DDBJ databases">
        <title>Nuclear genome of Blastocystis sp. subtype 1 NandII.</title>
        <authorList>
            <person name="Gentekaki E."/>
            <person name="Curtis B."/>
            <person name="Stairs C."/>
            <person name="Eme L."/>
            <person name="Herman E."/>
            <person name="Klimes V."/>
            <person name="Arias M.C."/>
            <person name="Elias M."/>
            <person name="Hilliou F."/>
            <person name="Klute M."/>
            <person name="Malik S.-B."/>
            <person name="Pightling A."/>
            <person name="Rachubinski R."/>
            <person name="Salas D."/>
            <person name="Schlacht A."/>
            <person name="Suga H."/>
            <person name="Archibald J."/>
            <person name="Ball S.G."/>
            <person name="Clark G."/>
            <person name="Dacks J."/>
            <person name="Van Der Giezen M."/>
            <person name="Tsaousis A."/>
            <person name="Roger A."/>
        </authorList>
    </citation>
    <scope>NUCLEOTIDE SEQUENCE [LARGE SCALE GENOMIC DNA]</scope>
    <source>
        <strain evidence="9">ATCC 50177 / NandII</strain>
    </source>
</reference>
<dbReference type="PANTHER" id="PTHR48012:SF2">
    <property type="entry name" value="STERILE20-LIKE KINASE, ISOFORM B"/>
    <property type="match status" value="1"/>
</dbReference>
<evidence type="ECO:0000256" key="4">
    <source>
        <dbReference type="PROSITE-ProRule" id="PRU10141"/>
    </source>
</evidence>
<dbReference type="Proteomes" id="UP000078348">
    <property type="component" value="Unassembled WGS sequence"/>
</dbReference>
<keyword evidence="2 4" id="KW-0547">Nucleotide-binding</keyword>
<dbReference type="GO" id="GO:0005524">
    <property type="term" value="F:ATP binding"/>
    <property type="evidence" value="ECO:0007669"/>
    <property type="project" value="UniProtKB-UniRule"/>
</dbReference>
<feature type="binding site" evidence="4">
    <location>
        <position position="47"/>
    </location>
    <ligand>
        <name>ATP</name>
        <dbReference type="ChEBI" id="CHEBI:30616"/>
    </ligand>
</feature>
<feature type="coiled-coil region" evidence="5">
    <location>
        <begin position="553"/>
        <end position="589"/>
    </location>
</feature>
<evidence type="ECO:0000256" key="3">
    <source>
        <dbReference type="ARBA" id="ARBA00022840"/>
    </source>
</evidence>
<evidence type="ECO:0000256" key="1">
    <source>
        <dbReference type="ARBA" id="ARBA00012513"/>
    </source>
</evidence>
<evidence type="ECO:0000313" key="9">
    <source>
        <dbReference type="Proteomes" id="UP000078348"/>
    </source>
</evidence>
<evidence type="ECO:0000259" key="7">
    <source>
        <dbReference type="PROSITE" id="PS50011"/>
    </source>
</evidence>
<keyword evidence="6" id="KW-0812">Transmembrane</keyword>
<feature type="transmembrane region" description="Helical" evidence="6">
    <location>
        <begin position="828"/>
        <end position="849"/>
    </location>
</feature>
<dbReference type="Gene3D" id="3.80.10.10">
    <property type="entry name" value="Ribonuclease Inhibitor"/>
    <property type="match status" value="3"/>
</dbReference>
<dbReference type="SMART" id="SM00220">
    <property type="entry name" value="S_TKc"/>
    <property type="match status" value="1"/>
</dbReference>
<name>A0A196SMK6_BLAHN</name>
<dbReference type="InterPro" id="IPR032675">
    <property type="entry name" value="LRR_dom_sf"/>
</dbReference>
<dbReference type="AlphaFoldDB" id="A0A196SMK6"/>
<keyword evidence="6" id="KW-0472">Membrane</keyword>
<protein>
    <recommendedName>
        <fullName evidence="1">non-specific serine/threonine protein kinase</fullName>
        <ecNumber evidence="1">2.7.11.1</ecNumber>
    </recommendedName>
</protein>
<keyword evidence="6" id="KW-1133">Transmembrane helix</keyword>
<dbReference type="SUPFAM" id="SSF52047">
    <property type="entry name" value="RNI-like"/>
    <property type="match status" value="1"/>
</dbReference>
<dbReference type="GO" id="GO:0005737">
    <property type="term" value="C:cytoplasm"/>
    <property type="evidence" value="ECO:0007669"/>
    <property type="project" value="TreeGrafter"/>
</dbReference>
<keyword evidence="9" id="KW-1185">Reference proteome</keyword>
<dbReference type="InterPro" id="IPR011009">
    <property type="entry name" value="Kinase-like_dom_sf"/>
</dbReference>
<comment type="caution">
    <text evidence="8">The sequence shown here is derived from an EMBL/GenBank/DDBJ whole genome shotgun (WGS) entry which is preliminary data.</text>
</comment>
<dbReference type="GO" id="GO:0004674">
    <property type="term" value="F:protein serine/threonine kinase activity"/>
    <property type="evidence" value="ECO:0007669"/>
    <property type="project" value="UniProtKB-EC"/>
</dbReference>
<evidence type="ECO:0000256" key="2">
    <source>
        <dbReference type="ARBA" id="ARBA00022741"/>
    </source>
</evidence>
<evidence type="ECO:0000313" key="8">
    <source>
        <dbReference type="EMBL" id="OAO17119.1"/>
    </source>
</evidence>
<gene>
    <name evidence="8" type="ORF">AV274_1145</name>
</gene>
<accession>A0A196SMK6</accession>
<sequence>MNIKEDDVKEGTVINRRYIVERVLGKGQFGMAVLVTDKNSNDLVVVKAMLKTELKKEHQTAEGKSLTTMAENEEYTMRLAQSDFVVSFYDSFRYKQFSWIVMEYCSCGSLNDFIKENKGFSEDELRDITACCLLGFKSIRTHHIVHGDIKPDNFFVSEKGLIKLGDFGLAANLKSTIDSRGTFCGTSWYLAPEVFDGKMVMKSDVWSLGISLIEMADGMNPYQGLDVAGVGQAEFTRPPPTLSRRWSDAFMDFVSKCLVKEVEQRWSVDQLIEHPFVQESVASIQKNGYSTHIRQIVKKIRQSIYPVSIRPAPKPTTLCVNGLSDILDDSPQYKTIQILSAKCNDTSLQKWELGIYPDLVSLYVGNSCLRYLTCLRLRGFQQLETVGIGSNCSLSGRGGMFEVSDCPKLKTLKVGNYSFSRWTQFCVKYCPLKELVLGDYCFCECTVAVFQDLNELETIDIGNDSFLGHAVPFPDATTAEQEETEHSTHGVPSLEIAGMTALKTIAVGLDTFCDVQNLIVHNIPALETITIPCGLKNVVHPTVPEEGKFREWLEEGKRKREEEKKKKKVEEEQAIRDCVESMLARVEQEVKKRNGIVENATEFQNLPSNQTLITVLRCSDYLYPELDFAKFQKLEKLDIGLDCFSSVKRLSLTNMPLLCSVRIDKFAFCQEEGEMIVASCPSLLSIRIGDHSFEHFASFLVRELRALKTIHIGKHCFRNGSFTVDSADSLTEIAIEEQSFERPDKVLIQDCSSLRSVTTQKGVWKGEEGCNAKVSFKNLPQWERLLCSGDCCEHFETPRLQTKALPPKLKRQTTRKKPHFVSSHLKCLIGVNVAAILIILLLIVLLVFFRSPPSPTEAPSTAVCWTTREVKEDTSYIIIPAGRCNDEADTVLDLRRFQSLEYLEIGAESFLHVEAINLQEMSKLERVVIGQNCFTQKNGTLLLAQSSALKELVVGDGSLAQFTQLDVAGCSALESVELGSHVLFNSNEFTAVNLPKLEHITIGDNCFNGKNGTFEVRNCPSLTQIKTGLKSFPLFTDCIIEEVASLESIEMGDLINDNQCFAFYLGSIQLKNLPKLKSLLFGTFAFQNCEQVVFENLPELTTVRFGFSAFSFYTSSQESTLIMRNLPKLVTLTTTPGKSNSGTFYSPHHIRLFNMPLLSDVYFNPIVFSDQSDVEFDNIGSLSRYLF</sequence>
<dbReference type="EC" id="2.7.11.1" evidence="1"/>
<evidence type="ECO:0000256" key="5">
    <source>
        <dbReference type="SAM" id="Coils"/>
    </source>
</evidence>
<dbReference type="InterPro" id="IPR017441">
    <property type="entry name" value="Protein_kinase_ATP_BS"/>
</dbReference>
<keyword evidence="3 4" id="KW-0067">ATP-binding</keyword>
<dbReference type="Pfam" id="PF00069">
    <property type="entry name" value="Pkinase"/>
    <property type="match status" value="1"/>
</dbReference>
<feature type="domain" description="Protein kinase" evidence="7">
    <location>
        <begin position="18"/>
        <end position="277"/>
    </location>
</feature>
<dbReference type="InterPro" id="IPR008271">
    <property type="entry name" value="Ser/Thr_kinase_AS"/>
</dbReference>
<dbReference type="Gene3D" id="1.10.510.10">
    <property type="entry name" value="Transferase(Phosphotransferase) domain 1"/>
    <property type="match status" value="1"/>
</dbReference>
<dbReference type="InterPro" id="IPR050629">
    <property type="entry name" value="STE20/SPS1-PAK"/>
</dbReference>
<dbReference type="STRING" id="478820.A0A196SMK6"/>
<evidence type="ECO:0000256" key="6">
    <source>
        <dbReference type="SAM" id="Phobius"/>
    </source>
</evidence>
<dbReference type="SUPFAM" id="SSF56112">
    <property type="entry name" value="Protein kinase-like (PK-like)"/>
    <property type="match status" value="1"/>
</dbReference>
<organism evidence="8 9">
    <name type="scientific">Blastocystis sp. subtype 1 (strain ATCC 50177 / NandII)</name>
    <dbReference type="NCBI Taxonomy" id="478820"/>
    <lineage>
        <taxon>Eukaryota</taxon>
        <taxon>Sar</taxon>
        <taxon>Stramenopiles</taxon>
        <taxon>Bigyra</taxon>
        <taxon>Opalozoa</taxon>
        <taxon>Opalinata</taxon>
        <taxon>Blastocystidae</taxon>
        <taxon>Blastocystis</taxon>
    </lineage>
</organism>
<dbReference type="PANTHER" id="PTHR48012">
    <property type="entry name" value="STERILE20-LIKE KINASE, ISOFORM B-RELATED"/>
    <property type="match status" value="1"/>
</dbReference>
<proteinExistence type="predicted"/>
<dbReference type="SUPFAM" id="SSF52058">
    <property type="entry name" value="L domain-like"/>
    <property type="match status" value="1"/>
</dbReference>
<dbReference type="PROSITE" id="PS00108">
    <property type="entry name" value="PROTEIN_KINASE_ST"/>
    <property type="match status" value="1"/>
</dbReference>
<dbReference type="EMBL" id="LXWW01000045">
    <property type="protein sequence ID" value="OAO17119.1"/>
    <property type="molecule type" value="Genomic_DNA"/>
</dbReference>
<keyword evidence="5" id="KW-0175">Coiled coil</keyword>
<dbReference type="PROSITE" id="PS50011">
    <property type="entry name" value="PROTEIN_KINASE_DOM"/>
    <property type="match status" value="1"/>
</dbReference>
<dbReference type="InterPro" id="IPR000719">
    <property type="entry name" value="Prot_kinase_dom"/>
</dbReference>
<dbReference type="PROSITE" id="PS00107">
    <property type="entry name" value="PROTEIN_KINASE_ATP"/>
    <property type="match status" value="1"/>
</dbReference>